<reference evidence="1" key="1">
    <citation type="submission" date="2022-06" db="EMBL/GenBank/DDBJ databases">
        <title>Aquibacillus sp. a new bacterium isolated from soil saline samples.</title>
        <authorList>
            <person name="Galisteo C."/>
            <person name="De La Haba R."/>
            <person name="Sanchez-Porro C."/>
            <person name="Ventosa A."/>
        </authorList>
    </citation>
    <scope>NUCLEOTIDE SEQUENCE</scope>
    <source>
        <strain evidence="1">JCM 12387</strain>
    </source>
</reference>
<gene>
    <name evidence="1" type="ORF">NC661_04215</name>
</gene>
<comment type="caution">
    <text evidence="1">The sequence shown here is derived from an EMBL/GenBank/DDBJ whole genome shotgun (WGS) entry which is preliminary data.</text>
</comment>
<evidence type="ECO:0000313" key="1">
    <source>
        <dbReference type="EMBL" id="MDC3419567.1"/>
    </source>
</evidence>
<keyword evidence="2" id="KW-1185">Reference proteome</keyword>
<proteinExistence type="predicted"/>
<dbReference type="Proteomes" id="UP001145072">
    <property type="component" value="Unassembled WGS sequence"/>
</dbReference>
<organism evidence="1 2">
    <name type="scientific">Aquibacillus koreensis</name>
    <dbReference type="NCBI Taxonomy" id="279446"/>
    <lineage>
        <taxon>Bacteria</taxon>
        <taxon>Bacillati</taxon>
        <taxon>Bacillota</taxon>
        <taxon>Bacilli</taxon>
        <taxon>Bacillales</taxon>
        <taxon>Bacillaceae</taxon>
        <taxon>Aquibacillus</taxon>
    </lineage>
</organism>
<protein>
    <submittedName>
        <fullName evidence="1">Uncharacterized protein</fullName>
    </submittedName>
</protein>
<dbReference type="EMBL" id="JAMQJZ010000002">
    <property type="protein sequence ID" value="MDC3419567.1"/>
    <property type="molecule type" value="Genomic_DNA"/>
</dbReference>
<evidence type="ECO:0000313" key="2">
    <source>
        <dbReference type="Proteomes" id="UP001145072"/>
    </source>
</evidence>
<accession>A0A9X3WGY1</accession>
<dbReference type="AlphaFoldDB" id="A0A9X3WGY1"/>
<sequence length="110" mass="12592">MSHDICGYNIAGEEIAYARFTKNNPFANMLYSLLEAWEYNGGVSGIGSHVIYSLQQMEKAKDTYRQMFDDHASFNTDRNELYYDQKQILAFIENCMATAQEEGSVSLYFG</sequence>
<dbReference type="RefSeq" id="WP_259866836.1">
    <property type="nucleotide sequence ID" value="NZ_JAMQJZ010000002.1"/>
</dbReference>
<name>A0A9X3WGY1_9BACI</name>